<feature type="compositionally biased region" description="Polar residues" evidence="1">
    <location>
        <begin position="52"/>
        <end position="63"/>
    </location>
</feature>
<proteinExistence type="predicted"/>
<evidence type="ECO:0000313" key="3">
    <source>
        <dbReference type="Proteomes" id="UP000600946"/>
    </source>
</evidence>
<dbReference type="Proteomes" id="UP000600946">
    <property type="component" value="Unassembled WGS sequence"/>
</dbReference>
<keyword evidence="3" id="KW-1185">Reference proteome</keyword>
<evidence type="ECO:0000313" key="2">
    <source>
        <dbReference type="EMBL" id="GGY18871.1"/>
    </source>
</evidence>
<gene>
    <name evidence="2" type="ORF">GCM10010326_09580</name>
</gene>
<name>A0ABQ2ZNR5_9ACTN</name>
<comment type="caution">
    <text evidence="2">The sequence shown here is derived from an EMBL/GenBank/DDBJ whole genome shotgun (WGS) entry which is preliminary data.</text>
</comment>
<sequence>MRALKWLNLRPAQQGATTMSKKQTRQNRGARTGGHDRTTTATTEAKEQTQTPVSSATMHSTPEVSHKRSRKFGHN</sequence>
<organism evidence="2 3">
    <name type="scientific">Streptomyces xanthochromogenes</name>
    <dbReference type="NCBI Taxonomy" id="67384"/>
    <lineage>
        <taxon>Bacteria</taxon>
        <taxon>Bacillati</taxon>
        <taxon>Actinomycetota</taxon>
        <taxon>Actinomycetes</taxon>
        <taxon>Kitasatosporales</taxon>
        <taxon>Streptomycetaceae</taxon>
        <taxon>Streptomyces</taxon>
    </lineage>
</organism>
<reference evidence="3" key="1">
    <citation type="journal article" date="2019" name="Int. J. Syst. Evol. Microbiol.">
        <title>The Global Catalogue of Microorganisms (GCM) 10K type strain sequencing project: providing services to taxonomists for standard genome sequencing and annotation.</title>
        <authorList>
            <consortium name="The Broad Institute Genomics Platform"/>
            <consortium name="The Broad Institute Genome Sequencing Center for Infectious Disease"/>
            <person name="Wu L."/>
            <person name="Ma J."/>
        </authorList>
    </citation>
    <scope>NUCLEOTIDE SEQUENCE [LARGE SCALE GENOMIC DNA]</scope>
    <source>
        <strain evidence="3">JCM 4594</strain>
    </source>
</reference>
<accession>A0ABQ2ZNR5</accession>
<feature type="region of interest" description="Disordered" evidence="1">
    <location>
        <begin position="1"/>
        <end position="75"/>
    </location>
</feature>
<evidence type="ECO:0000256" key="1">
    <source>
        <dbReference type="SAM" id="MobiDB-lite"/>
    </source>
</evidence>
<feature type="compositionally biased region" description="Polar residues" evidence="1">
    <location>
        <begin position="14"/>
        <end position="29"/>
    </location>
</feature>
<feature type="compositionally biased region" description="Low complexity" evidence="1">
    <location>
        <begin position="39"/>
        <end position="51"/>
    </location>
</feature>
<dbReference type="EMBL" id="BMUU01000001">
    <property type="protein sequence ID" value="GGY18871.1"/>
    <property type="molecule type" value="Genomic_DNA"/>
</dbReference>
<protein>
    <submittedName>
        <fullName evidence="2">Uncharacterized protein</fullName>
    </submittedName>
</protein>